<dbReference type="Pfam" id="PF00027">
    <property type="entry name" value="cNMP_binding"/>
    <property type="match status" value="1"/>
</dbReference>
<dbReference type="Pfam" id="PF01734">
    <property type="entry name" value="Patatin"/>
    <property type="match status" value="1"/>
</dbReference>
<comment type="caution">
    <text evidence="8">The sequence shown here is derived from an EMBL/GenBank/DDBJ whole genome shotgun (WGS) entry which is preliminary data.</text>
</comment>
<sequence length="488" mass="51994">MRELGPGAVVGELALLTSSTRSASVRARRDCELLEVERDLLESVVWSDQDALSALVATLAQQLADSRPPDMKVMHPNVVAVVAATAGAPAHSVADTLLDLLGRSLRVTALRTPADGQLDRVERDHDRVLLVADGSDEGWTEVCRRQADVLILVARAGEPPALEPAGIRSAAPDVVIVGTSPSEEWLALWSAFDPWQVTVTAESELTDGLARPGARLVGRSLGLVLSGGGARALSHVGVLLELEEAGIHIDRVAGASFGAIIAAAYASGQSAREVEALVYGEMVRGKPFSDYTVPRVALVRGKRTDDVMERTFGSLQVERLPRQFRCVSVDLLSRDLVVFRSGSLRDAVRASSRLPGLFPPIATESQLLVDGGVLDNTPIDVLSERREGPLVVVNVTMGARPGTSVPHAPRKKPIRIPMLGETLLRTMMIGGSVDASNQPPGVHVITPGSMGVGLLEFHQLDTMIESGRLAARDLLDRVGDELRATSRA</sequence>
<dbReference type="GO" id="GO:0016042">
    <property type="term" value="P:lipid catabolic process"/>
    <property type="evidence" value="ECO:0007669"/>
    <property type="project" value="UniProtKB-UniRule"/>
</dbReference>
<proteinExistence type="inferred from homology"/>
<evidence type="ECO:0000256" key="5">
    <source>
        <dbReference type="PROSITE-ProRule" id="PRU01161"/>
    </source>
</evidence>
<evidence type="ECO:0000256" key="3">
    <source>
        <dbReference type="ARBA" id="ARBA00022963"/>
    </source>
</evidence>
<dbReference type="SUPFAM" id="SSF51206">
    <property type="entry name" value="cAMP-binding domain-like"/>
    <property type="match status" value="1"/>
</dbReference>
<keyword evidence="4 5" id="KW-0443">Lipid metabolism</keyword>
<evidence type="ECO:0000313" key="9">
    <source>
        <dbReference type="Proteomes" id="UP000030011"/>
    </source>
</evidence>
<feature type="domain" description="PNPLA" evidence="7">
    <location>
        <begin position="223"/>
        <end position="383"/>
    </location>
</feature>
<dbReference type="eggNOG" id="COG0664">
    <property type="taxonomic scope" value="Bacteria"/>
</dbReference>
<dbReference type="PANTHER" id="PTHR14226">
    <property type="entry name" value="NEUROPATHY TARGET ESTERASE/SWISS CHEESE D.MELANOGASTER"/>
    <property type="match status" value="1"/>
</dbReference>
<keyword evidence="2 5" id="KW-0378">Hydrolase</keyword>
<dbReference type="CDD" id="cd07205">
    <property type="entry name" value="Pat_PNPLA6_PNPLA7_NTE1_like"/>
    <property type="match status" value="1"/>
</dbReference>
<dbReference type="STRING" id="1385521.N803_14610"/>
<accession>A0A0A0JI92</accession>
<name>A0A0A0JI92_9MICO</name>
<dbReference type="Proteomes" id="UP000030011">
    <property type="component" value="Unassembled WGS sequence"/>
</dbReference>
<feature type="short sequence motif" description="GXSXG" evidence="5">
    <location>
        <begin position="254"/>
        <end position="258"/>
    </location>
</feature>
<dbReference type="eggNOG" id="COG1752">
    <property type="taxonomic scope" value="Bacteria"/>
</dbReference>
<dbReference type="PROSITE" id="PS50042">
    <property type="entry name" value="CNMP_BINDING_3"/>
    <property type="match status" value="1"/>
</dbReference>
<dbReference type="InterPro" id="IPR018488">
    <property type="entry name" value="cNMP-bd_CS"/>
</dbReference>
<dbReference type="Gene3D" id="2.60.120.10">
    <property type="entry name" value="Jelly Rolls"/>
    <property type="match status" value="1"/>
</dbReference>
<dbReference type="PROSITE" id="PS00889">
    <property type="entry name" value="CNMP_BINDING_2"/>
    <property type="match status" value="1"/>
</dbReference>
<evidence type="ECO:0000256" key="2">
    <source>
        <dbReference type="ARBA" id="ARBA00022801"/>
    </source>
</evidence>
<comment type="caution">
    <text evidence="5">Lacks conserved residue(s) required for the propagation of feature annotation.</text>
</comment>
<feature type="active site" description="Proton acceptor" evidence="5">
    <location>
        <position position="370"/>
    </location>
</feature>
<dbReference type="PROSITE" id="PS51635">
    <property type="entry name" value="PNPLA"/>
    <property type="match status" value="1"/>
</dbReference>
<feature type="active site" description="Nucleophile" evidence="5">
    <location>
        <position position="256"/>
    </location>
</feature>
<feature type="short sequence motif" description="DGA/G" evidence="5">
    <location>
        <begin position="370"/>
        <end position="372"/>
    </location>
</feature>
<reference evidence="8 9" key="1">
    <citation type="submission" date="2013-08" db="EMBL/GenBank/DDBJ databases">
        <title>The genome sequence of Knoellia subterranea.</title>
        <authorList>
            <person name="Zhu W."/>
            <person name="Wang G."/>
        </authorList>
    </citation>
    <scope>NUCLEOTIDE SEQUENCE [LARGE SCALE GENOMIC DNA]</scope>
    <source>
        <strain evidence="8 9">KCTC 19937</strain>
    </source>
</reference>
<keyword evidence="9" id="KW-1185">Reference proteome</keyword>
<dbReference type="InterPro" id="IPR016035">
    <property type="entry name" value="Acyl_Trfase/lysoPLipase"/>
</dbReference>
<dbReference type="InterPro" id="IPR014710">
    <property type="entry name" value="RmlC-like_jellyroll"/>
</dbReference>
<dbReference type="InterPro" id="IPR000595">
    <property type="entry name" value="cNMP-bd_dom"/>
</dbReference>
<dbReference type="CDD" id="cd00038">
    <property type="entry name" value="CAP_ED"/>
    <property type="match status" value="1"/>
</dbReference>
<dbReference type="InterPro" id="IPR018490">
    <property type="entry name" value="cNMP-bd_dom_sf"/>
</dbReference>
<protein>
    <submittedName>
        <fullName evidence="8">Two-domain membrane protein</fullName>
    </submittedName>
</protein>
<dbReference type="GO" id="GO:0004622">
    <property type="term" value="F:phosphatidylcholine lysophospholipase activity"/>
    <property type="evidence" value="ECO:0007669"/>
    <property type="project" value="UniProtKB-ARBA"/>
</dbReference>
<gene>
    <name evidence="8" type="ORF">N803_14610</name>
</gene>
<dbReference type="SUPFAM" id="SSF52151">
    <property type="entry name" value="FabD/lysophospholipase-like"/>
    <property type="match status" value="1"/>
</dbReference>
<dbReference type="EMBL" id="AVPK01000006">
    <property type="protein sequence ID" value="KGN37095.1"/>
    <property type="molecule type" value="Genomic_DNA"/>
</dbReference>
<dbReference type="InterPro" id="IPR002641">
    <property type="entry name" value="PNPLA_dom"/>
</dbReference>
<organism evidence="8 9">
    <name type="scientific">Knoellia subterranea KCTC 19937</name>
    <dbReference type="NCBI Taxonomy" id="1385521"/>
    <lineage>
        <taxon>Bacteria</taxon>
        <taxon>Bacillati</taxon>
        <taxon>Actinomycetota</taxon>
        <taxon>Actinomycetes</taxon>
        <taxon>Micrococcales</taxon>
        <taxon>Intrasporangiaceae</taxon>
        <taxon>Knoellia</taxon>
    </lineage>
</organism>
<evidence type="ECO:0000259" key="6">
    <source>
        <dbReference type="PROSITE" id="PS50042"/>
    </source>
</evidence>
<dbReference type="AlphaFoldDB" id="A0A0A0JI92"/>
<evidence type="ECO:0000256" key="4">
    <source>
        <dbReference type="ARBA" id="ARBA00023098"/>
    </source>
</evidence>
<dbReference type="PANTHER" id="PTHR14226:SF29">
    <property type="entry name" value="NEUROPATHY TARGET ESTERASE SWS"/>
    <property type="match status" value="1"/>
</dbReference>
<evidence type="ECO:0000259" key="7">
    <source>
        <dbReference type="PROSITE" id="PS51635"/>
    </source>
</evidence>
<dbReference type="InterPro" id="IPR050301">
    <property type="entry name" value="NTE"/>
</dbReference>
<evidence type="ECO:0000313" key="8">
    <source>
        <dbReference type="EMBL" id="KGN37095.1"/>
    </source>
</evidence>
<dbReference type="Gene3D" id="3.40.1090.10">
    <property type="entry name" value="Cytosolic phospholipase A2 catalytic domain"/>
    <property type="match status" value="2"/>
</dbReference>
<keyword evidence="3 5" id="KW-0442">Lipid degradation</keyword>
<feature type="domain" description="Cyclic nucleotide-binding" evidence="6">
    <location>
        <begin position="1"/>
        <end position="62"/>
    </location>
</feature>
<comment type="similarity">
    <text evidence="1">Belongs to the NTE family.</text>
</comment>
<evidence type="ECO:0000256" key="1">
    <source>
        <dbReference type="ARBA" id="ARBA00006636"/>
    </source>
</evidence>